<evidence type="ECO:0000313" key="3">
    <source>
        <dbReference type="Proteomes" id="UP001302812"/>
    </source>
</evidence>
<proteinExistence type="predicted"/>
<feature type="transmembrane region" description="Helical" evidence="1">
    <location>
        <begin position="118"/>
        <end position="137"/>
    </location>
</feature>
<accession>A0AAN6TIT6</accession>
<reference evidence="2" key="2">
    <citation type="submission" date="2023-05" db="EMBL/GenBank/DDBJ databases">
        <authorList>
            <consortium name="Lawrence Berkeley National Laboratory"/>
            <person name="Steindorff A."/>
            <person name="Hensen N."/>
            <person name="Bonometti L."/>
            <person name="Westerberg I."/>
            <person name="Brannstrom I.O."/>
            <person name="Guillou S."/>
            <person name="Cros-Aarteil S."/>
            <person name="Calhoun S."/>
            <person name="Haridas S."/>
            <person name="Kuo A."/>
            <person name="Mondo S."/>
            <person name="Pangilinan J."/>
            <person name="Riley R."/>
            <person name="Labutti K."/>
            <person name="Andreopoulos B."/>
            <person name="Lipzen A."/>
            <person name="Chen C."/>
            <person name="Yanf M."/>
            <person name="Daum C."/>
            <person name="Ng V."/>
            <person name="Clum A."/>
            <person name="Ohm R."/>
            <person name="Martin F."/>
            <person name="Silar P."/>
            <person name="Natvig D."/>
            <person name="Lalanne C."/>
            <person name="Gautier V."/>
            <person name="Ament-Velasquez S.L."/>
            <person name="Kruys A."/>
            <person name="Hutchinson M.I."/>
            <person name="Powell A.J."/>
            <person name="Barry K."/>
            <person name="Miller A.N."/>
            <person name="Grigoriev I.V."/>
            <person name="Debuchy R."/>
            <person name="Gladieux P."/>
            <person name="Thoren M.H."/>
            <person name="Johannesson H."/>
        </authorList>
    </citation>
    <scope>NUCLEOTIDE SEQUENCE</scope>
    <source>
        <strain evidence="2">CBS 508.74</strain>
    </source>
</reference>
<keyword evidence="3" id="KW-1185">Reference proteome</keyword>
<protein>
    <submittedName>
        <fullName evidence="2">Uncharacterized protein</fullName>
    </submittedName>
</protein>
<dbReference type="EMBL" id="MU853335">
    <property type="protein sequence ID" value="KAK4115243.1"/>
    <property type="molecule type" value="Genomic_DNA"/>
</dbReference>
<feature type="transmembrane region" description="Helical" evidence="1">
    <location>
        <begin position="306"/>
        <end position="331"/>
    </location>
</feature>
<feature type="transmembrane region" description="Helical" evidence="1">
    <location>
        <begin position="41"/>
        <end position="64"/>
    </location>
</feature>
<feature type="transmembrane region" description="Helical" evidence="1">
    <location>
        <begin position="267"/>
        <end position="286"/>
    </location>
</feature>
<dbReference type="RefSeq" id="XP_064672813.1">
    <property type="nucleotide sequence ID" value="XM_064817474.1"/>
</dbReference>
<gene>
    <name evidence="2" type="ORF">N656DRAFT_795926</name>
</gene>
<dbReference type="AlphaFoldDB" id="A0AAN6TIT6"/>
<organism evidence="2 3">
    <name type="scientific">Canariomyces notabilis</name>
    <dbReference type="NCBI Taxonomy" id="2074819"/>
    <lineage>
        <taxon>Eukaryota</taxon>
        <taxon>Fungi</taxon>
        <taxon>Dikarya</taxon>
        <taxon>Ascomycota</taxon>
        <taxon>Pezizomycotina</taxon>
        <taxon>Sordariomycetes</taxon>
        <taxon>Sordariomycetidae</taxon>
        <taxon>Sordariales</taxon>
        <taxon>Chaetomiaceae</taxon>
        <taxon>Canariomyces</taxon>
    </lineage>
</organism>
<feature type="transmembrane region" description="Helical" evidence="1">
    <location>
        <begin position="85"/>
        <end position="106"/>
    </location>
</feature>
<name>A0AAN6TIT6_9PEZI</name>
<keyword evidence="1" id="KW-0812">Transmembrane</keyword>
<reference evidence="2" key="1">
    <citation type="journal article" date="2023" name="Mol. Phylogenet. Evol.">
        <title>Genome-scale phylogeny and comparative genomics of the fungal order Sordariales.</title>
        <authorList>
            <person name="Hensen N."/>
            <person name="Bonometti L."/>
            <person name="Westerberg I."/>
            <person name="Brannstrom I.O."/>
            <person name="Guillou S."/>
            <person name="Cros-Aarteil S."/>
            <person name="Calhoun S."/>
            <person name="Haridas S."/>
            <person name="Kuo A."/>
            <person name="Mondo S."/>
            <person name="Pangilinan J."/>
            <person name="Riley R."/>
            <person name="LaButti K."/>
            <person name="Andreopoulos B."/>
            <person name="Lipzen A."/>
            <person name="Chen C."/>
            <person name="Yan M."/>
            <person name="Daum C."/>
            <person name="Ng V."/>
            <person name="Clum A."/>
            <person name="Steindorff A."/>
            <person name="Ohm R.A."/>
            <person name="Martin F."/>
            <person name="Silar P."/>
            <person name="Natvig D.O."/>
            <person name="Lalanne C."/>
            <person name="Gautier V."/>
            <person name="Ament-Velasquez S.L."/>
            <person name="Kruys A."/>
            <person name="Hutchinson M.I."/>
            <person name="Powell A.J."/>
            <person name="Barry K."/>
            <person name="Miller A.N."/>
            <person name="Grigoriev I.V."/>
            <person name="Debuchy R."/>
            <person name="Gladieux P."/>
            <person name="Hiltunen Thoren M."/>
            <person name="Johannesson H."/>
        </authorList>
    </citation>
    <scope>NUCLEOTIDE SEQUENCE</scope>
    <source>
        <strain evidence="2">CBS 508.74</strain>
    </source>
</reference>
<keyword evidence="1" id="KW-0472">Membrane</keyword>
<evidence type="ECO:0000256" key="1">
    <source>
        <dbReference type="SAM" id="Phobius"/>
    </source>
</evidence>
<sequence>MSSPSACVSFTSISACPEICKLFWGSGNPDLSGIGAHISYLVQVALAVVFGPIFVAIYACLHKFSPPSALGRNMLDPLVRLHKNFWDANAGFTIPVAIAAIVRIRGAPFYEIAFLESLLTMQFLSLLSVSLAQGVVVRQSKSKRRPFERVVVTAVCCLAEFALYMGVVGRLRTTSRTTWAAVQELGTACSSYGSVLPGFDYFRGQLPTDALPNLPAPFPEFLNTDGWRRGLTIFGLSLAGLAGLVVLGAILFLLWKLIIDEREPFTVGLLSLGLSIGSLYCAVQMSRKRDAMKSISGDDFEDNEWGFGQVIAIFLWVPLLLQALGVLINYAPKSVTMVSMSTRTQKRTANLP</sequence>
<feature type="transmembrane region" description="Helical" evidence="1">
    <location>
        <begin position="149"/>
        <end position="167"/>
    </location>
</feature>
<feature type="transmembrane region" description="Helical" evidence="1">
    <location>
        <begin position="231"/>
        <end position="255"/>
    </location>
</feature>
<comment type="caution">
    <text evidence="2">The sequence shown here is derived from an EMBL/GenBank/DDBJ whole genome shotgun (WGS) entry which is preliminary data.</text>
</comment>
<dbReference type="GeneID" id="89941599"/>
<evidence type="ECO:0000313" key="2">
    <source>
        <dbReference type="EMBL" id="KAK4115243.1"/>
    </source>
</evidence>
<dbReference type="Proteomes" id="UP001302812">
    <property type="component" value="Unassembled WGS sequence"/>
</dbReference>
<keyword evidence="1" id="KW-1133">Transmembrane helix</keyword>